<feature type="domain" description="Outer membrane protein beta-barrel" evidence="2">
    <location>
        <begin position="13"/>
        <end position="156"/>
    </location>
</feature>
<keyword evidence="1" id="KW-0732">Signal</keyword>
<evidence type="ECO:0000256" key="1">
    <source>
        <dbReference type="ARBA" id="ARBA00022729"/>
    </source>
</evidence>
<keyword evidence="4" id="KW-1185">Reference proteome</keyword>
<dbReference type="InterPro" id="IPR011250">
    <property type="entry name" value="OMP/PagP_B-barrel"/>
</dbReference>
<proteinExistence type="predicted"/>
<dbReference type="Pfam" id="PF13505">
    <property type="entry name" value="OMP_b-brl"/>
    <property type="match status" value="1"/>
</dbReference>
<accession>U3B704</accession>
<evidence type="ECO:0000313" key="4">
    <source>
        <dbReference type="Proteomes" id="UP000016570"/>
    </source>
</evidence>
<dbReference type="Proteomes" id="UP000016570">
    <property type="component" value="Unassembled WGS sequence"/>
</dbReference>
<dbReference type="EMBL" id="BATJ01000001">
    <property type="protein sequence ID" value="GAD65634.1"/>
    <property type="molecule type" value="Genomic_DNA"/>
</dbReference>
<dbReference type="Gene3D" id="2.40.160.20">
    <property type="match status" value="1"/>
</dbReference>
<comment type="caution">
    <text evidence="3">The sequence shown here is derived from an EMBL/GenBank/DDBJ whole genome shotgun (WGS) entry which is preliminary data.</text>
</comment>
<organism evidence="3 4">
    <name type="scientific">Vibrio proteolyticus NBRC 13287</name>
    <dbReference type="NCBI Taxonomy" id="1219065"/>
    <lineage>
        <taxon>Bacteria</taxon>
        <taxon>Pseudomonadati</taxon>
        <taxon>Pseudomonadota</taxon>
        <taxon>Gammaproteobacteria</taxon>
        <taxon>Vibrionales</taxon>
        <taxon>Vibrionaceae</taxon>
        <taxon>Vibrio</taxon>
    </lineage>
</organism>
<dbReference type="InterPro" id="IPR027385">
    <property type="entry name" value="Beta-barrel_OMP"/>
</dbReference>
<dbReference type="SUPFAM" id="SSF56925">
    <property type="entry name" value="OMPA-like"/>
    <property type="match status" value="1"/>
</dbReference>
<evidence type="ECO:0000313" key="3">
    <source>
        <dbReference type="EMBL" id="GAD65634.1"/>
    </source>
</evidence>
<dbReference type="eggNOG" id="ENOG50329PC">
    <property type="taxonomic scope" value="Bacteria"/>
</dbReference>
<protein>
    <recommendedName>
        <fullName evidence="2">Outer membrane protein beta-barrel domain-containing protein</fullName>
    </recommendedName>
</protein>
<dbReference type="RefSeq" id="WP_021703626.1">
    <property type="nucleotide sequence ID" value="NZ_BATJ01000001.1"/>
</dbReference>
<sequence>MTQFGRVSLGIGLIGVSAAVLAEDPIRVHKVNQDYLYADVSAGSLDADNGDEGNVTSVMVGYSGLFAEHWLVVADYEARFIRPDETTTEIYSFRPGVGYKWDLNDDWLIYSRARAGYLRTVTTEDDTDQQLSDSSDLIYGIDLGLSYSPIDKLELTALGELSRSDALEEEIVKLRADYYVTRRFALGGFYSYRDAGEYTSNEGGISMRYAY</sequence>
<dbReference type="AlphaFoldDB" id="U3B704"/>
<gene>
    <name evidence="3" type="ORF">VPR01S_01_04080</name>
</gene>
<evidence type="ECO:0000259" key="2">
    <source>
        <dbReference type="Pfam" id="PF13505"/>
    </source>
</evidence>
<name>U3B704_VIBPR</name>
<reference evidence="3 4" key="1">
    <citation type="submission" date="2013-09" db="EMBL/GenBank/DDBJ databases">
        <title>Whole genome shotgun sequence of Vibrio proteolyticus NBRC 13287.</title>
        <authorList>
            <person name="Isaki S."/>
            <person name="Hosoyama A."/>
            <person name="Numata M."/>
            <person name="Hashimoto M."/>
            <person name="Hosoyama Y."/>
            <person name="Tsuchikane K."/>
            <person name="Noguchi M."/>
            <person name="Hirakata S."/>
            <person name="Ichikawa N."/>
            <person name="Ohji S."/>
            <person name="Yamazoe A."/>
            <person name="Fujita N."/>
        </authorList>
    </citation>
    <scope>NUCLEOTIDE SEQUENCE [LARGE SCALE GENOMIC DNA]</scope>
    <source>
        <strain evidence="3 4">NBRC 13287</strain>
    </source>
</reference>